<dbReference type="AlphaFoldDB" id="C5LJX0"/>
<gene>
    <name evidence="1" type="ORF">Pmar_PMAR022814</name>
</gene>
<evidence type="ECO:0000313" key="2">
    <source>
        <dbReference type="Proteomes" id="UP000007800"/>
    </source>
</evidence>
<keyword evidence="2" id="KW-1185">Reference proteome</keyword>
<protein>
    <submittedName>
        <fullName evidence="1">Uncharacterized protein</fullName>
    </submittedName>
</protein>
<proteinExistence type="predicted"/>
<dbReference type="GeneID" id="9051549"/>
<organism evidence="2">
    <name type="scientific">Perkinsus marinus (strain ATCC 50983 / TXsc)</name>
    <dbReference type="NCBI Taxonomy" id="423536"/>
    <lineage>
        <taxon>Eukaryota</taxon>
        <taxon>Sar</taxon>
        <taxon>Alveolata</taxon>
        <taxon>Perkinsozoa</taxon>
        <taxon>Perkinsea</taxon>
        <taxon>Perkinsida</taxon>
        <taxon>Perkinsidae</taxon>
        <taxon>Perkinsus</taxon>
    </lineage>
</organism>
<dbReference type="EMBL" id="GG682604">
    <property type="protein sequence ID" value="EER02973.1"/>
    <property type="molecule type" value="Genomic_DNA"/>
</dbReference>
<accession>C5LJX0</accession>
<feature type="non-terminal residue" evidence="1">
    <location>
        <position position="1"/>
    </location>
</feature>
<sequence>MAVAEIGRTIVMVAVVENGKEEVEEEEDGRMMIVERVVEVTMDPLEARGS</sequence>
<evidence type="ECO:0000313" key="1">
    <source>
        <dbReference type="EMBL" id="EER02973.1"/>
    </source>
</evidence>
<dbReference type="RefSeq" id="XP_002771157.1">
    <property type="nucleotide sequence ID" value="XM_002771111.1"/>
</dbReference>
<dbReference type="Proteomes" id="UP000007800">
    <property type="component" value="Unassembled WGS sequence"/>
</dbReference>
<dbReference type="InParanoid" id="C5LJX0"/>
<name>C5LJX0_PERM5</name>
<feature type="non-terminal residue" evidence="1">
    <location>
        <position position="50"/>
    </location>
</feature>
<reference evidence="1 2" key="1">
    <citation type="submission" date="2008-07" db="EMBL/GenBank/DDBJ databases">
        <authorList>
            <person name="El-Sayed N."/>
            <person name="Caler E."/>
            <person name="Inman J."/>
            <person name="Amedeo P."/>
            <person name="Hass B."/>
            <person name="Wortman J."/>
        </authorList>
    </citation>
    <scope>NUCLEOTIDE SEQUENCE [LARGE SCALE GENOMIC DNA]</scope>
    <source>
        <strain evidence="2">ATCC 50983 / TXsc</strain>
    </source>
</reference>